<keyword evidence="10 13" id="KW-0408">Iron</keyword>
<accession>A0A8F8QUD9</accession>
<evidence type="ECO:0000256" key="15">
    <source>
        <dbReference type="SAM" id="Phobius"/>
    </source>
</evidence>
<keyword evidence="8" id="KW-0492">Microsome</keyword>
<dbReference type="GO" id="GO:0005789">
    <property type="term" value="C:endoplasmic reticulum membrane"/>
    <property type="evidence" value="ECO:0007669"/>
    <property type="project" value="UniProtKB-SubCell"/>
</dbReference>
<evidence type="ECO:0000256" key="8">
    <source>
        <dbReference type="ARBA" id="ARBA00022848"/>
    </source>
</evidence>
<dbReference type="GO" id="GO:0004497">
    <property type="term" value="F:monooxygenase activity"/>
    <property type="evidence" value="ECO:0007669"/>
    <property type="project" value="UniProtKB-KW"/>
</dbReference>
<evidence type="ECO:0000256" key="10">
    <source>
        <dbReference type="ARBA" id="ARBA00023004"/>
    </source>
</evidence>
<keyword evidence="11 14" id="KW-0503">Monooxygenase</keyword>
<dbReference type="EMBL" id="MW809350">
    <property type="protein sequence ID" value="QYA71978.1"/>
    <property type="molecule type" value="mRNA"/>
</dbReference>
<keyword evidence="7" id="KW-0256">Endoplasmic reticulum</keyword>
<evidence type="ECO:0000256" key="3">
    <source>
        <dbReference type="ARBA" id="ARBA00004406"/>
    </source>
</evidence>
<evidence type="ECO:0000256" key="7">
    <source>
        <dbReference type="ARBA" id="ARBA00022824"/>
    </source>
</evidence>
<feature type="binding site" description="axial binding residue" evidence="13">
    <location>
        <position position="457"/>
    </location>
    <ligand>
        <name>heme</name>
        <dbReference type="ChEBI" id="CHEBI:30413"/>
    </ligand>
    <ligandPart>
        <name>Fe</name>
        <dbReference type="ChEBI" id="CHEBI:18248"/>
    </ligandPart>
</feature>
<evidence type="ECO:0000256" key="5">
    <source>
        <dbReference type="ARBA" id="ARBA00022617"/>
    </source>
</evidence>
<keyword evidence="15" id="KW-0812">Transmembrane</keyword>
<evidence type="ECO:0000256" key="11">
    <source>
        <dbReference type="ARBA" id="ARBA00023033"/>
    </source>
</evidence>
<dbReference type="PRINTS" id="PR00463">
    <property type="entry name" value="EP450I"/>
</dbReference>
<keyword evidence="12 15" id="KW-0472">Membrane</keyword>
<feature type="transmembrane region" description="Helical" evidence="15">
    <location>
        <begin position="6"/>
        <end position="26"/>
    </location>
</feature>
<dbReference type="GO" id="GO:0020037">
    <property type="term" value="F:heme binding"/>
    <property type="evidence" value="ECO:0007669"/>
    <property type="project" value="InterPro"/>
</dbReference>
<dbReference type="PANTHER" id="PTHR24292">
    <property type="entry name" value="CYTOCHROME P450"/>
    <property type="match status" value="1"/>
</dbReference>
<evidence type="ECO:0000256" key="6">
    <source>
        <dbReference type="ARBA" id="ARBA00022723"/>
    </source>
</evidence>
<dbReference type="PANTHER" id="PTHR24292:SF100">
    <property type="entry name" value="CYTOCHROME P450 6A16, ISOFORM B-RELATED"/>
    <property type="match status" value="1"/>
</dbReference>
<keyword evidence="9 14" id="KW-0560">Oxidoreductase</keyword>
<keyword evidence="6 13" id="KW-0479">Metal-binding</keyword>
<comment type="similarity">
    <text evidence="4 14">Belongs to the cytochrome P450 family.</text>
</comment>
<evidence type="ECO:0000313" key="16">
    <source>
        <dbReference type="EMBL" id="QYA71978.1"/>
    </source>
</evidence>
<dbReference type="FunFam" id="1.10.630.10:FF:000042">
    <property type="entry name" value="Cytochrome P450"/>
    <property type="match status" value="1"/>
</dbReference>
<sequence length="512" mass="59044">MFFTDSILYDFIAIVIALLAGLIAYYKWTFAYWKQNGFEGPEPSIPFGNVGDLILGKRHLGEMWKDVYFYAEEKGLRYSIVFFFWRPSIIIVDLELIKSIVQTDFAHFWGHGSFMNEKDDPLSANVFHLEGPRWKSVRVKLTPTFTSGKMKMMFQTLVDCAKPLKDILDGYCNENKEIELKEYLARFTTDAIGSCAFGLDCNSLKNPDSEFRKYGLRAVKIDLKHTLKRMLQIVFPPSVLRFIKHCPTDPQVAKFFNKIVRDTVDYREKNNVRRKDFMDLLIQIKNKRSVGDDDSDASKETLTMDEITAQSLIFFVAGFETSSTTMHCAAYELAMNPDIQDRLREEIIEVLEKYNNVLTYDAVAEMKYLDRTVSETLRKYPALPLIFRKCSKDYIIPGTDKVITKGSSVMVPVLGVHYDPDYYPDLDKFDPDRFTEENKAKRPGFTWLPFGEGPRICIGMRFGLMQTKIGLITLLSNFRVSMNKETKTPLKLSKHGVLISFEGKVLFDLQKI</sequence>
<reference evidence="16" key="1">
    <citation type="submission" date="2021-03" db="EMBL/GenBank/DDBJ databases">
        <authorList>
            <person name="Li R."/>
            <person name="Gong F."/>
            <person name="Pan H."/>
            <person name="Liang H."/>
            <person name="Miao H."/>
            <person name="Zhao Y."/>
            <person name="Duan L."/>
            <person name="Yang H."/>
            <person name="Wang L."/>
            <person name="Chen S."/>
            <person name="Zhu H."/>
        </authorList>
    </citation>
    <scope>NUCLEOTIDE SEQUENCE</scope>
    <source>
        <strain evidence="16">AglaCYP6BQ32</strain>
    </source>
</reference>
<dbReference type="InterPro" id="IPR036396">
    <property type="entry name" value="Cyt_P450_sf"/>
</dbReference>
<evidence type="ECO:0000256" key="1">
    <source>
        <dbReference type="ARBA" id="ARBA00001971"/>
    </source>
</evidence>
<dbReference type="InterPro" id="IPR001128">
    <property type="entry name" value="Cyt_P450"/>
</dbReference>
<dbReference type="PRINTS" id="PR00385">
    <property type="entry name" value="P450"/>
</dbReference>
<dbReference type="Pfam" id="PF00067">
    <property type="entry name" value="p450"/>
    <property type="match status" value="1"/>
</dbReference>
<protein>
    <submittedName>
        <fullName evidence="16">Cytochrome P450</fullName>
    </submittedName>
</protein>
<comment type="subcellular location">
    <subcellularLocation>
        <location evidence="3">Endoplasmic reticulum membrane</location>
        <topology evidence="3">Peripheral membrane protein</topology>
    </subcellularLocation>
    <subcellularLocation>
        <location evidence="2">Microsome membrane</location>
        <topology evidence="2">Peripheral membrane protein</topology>
    </subcellularLocation>
</comment>
<comment type="cofactor">
    <cofactor evidence="1 13">
        <name>heme</name>
        <dbReference type="ChEBI" id="CHEBI:30413"/>
    </cofactor>
</comment>
<dbReference type="GO" id="GO:0016705">
    <property type="term" value="F:oxidoreductase activity, acting on paired donors, with incorporation or reduction of molecular oxygen"/>
    <property type="evidence" value="ECO:0007669"/>
    <property type="project" value="InterPro"/>
</dbReference>
<dbReference type="Gene3D" id="1.10.630.10">
    <property type="entry name" value="Cytochrome P450"/>
    <property type="match status" value="1"/>
</dbReference>
<dbReference type="InterPro" id="IPR002401">
    <property type="entry name" value="Cyt_P450_E_grp-I"/>
</dbReference>
<evidence type="ECO:0000256" key="2">
    <source>
        <dbReference type="ARBA" id="ARBA00004174"/>
    </source>
</evidence>
<dbReference type="CDD" id="cd11056">
    <property type="entry name" value="CYP6-like"/>
    <property type="match status" value="1"/>
</dbReference>
<dbReference type="AlphaFoldDB" id="A0A8F8QUD9"/>
<name>A0A8F8QUD9_ANOGL</name>
<keyword evidence="5 13" id="KW-0349">Heme</keyword>
<evidence type="ECO:0000256" key="12">
    <source>
        <dbReference type="ARBA" id="ARBA00023136"/>
    </source>
</evidence>
<keyword evidence="15" id="KW-1133">Transmembrane helix</keyword>
<dbReference type="PROSITE" id="PS00086">
    <property type="entry name" value="CYTOCHROME_P450"/>
    <property type="match status" value="1"/>
</dbReference>
<dbReference type="GO" id="GO:0005506">
    <property type="term" value="F:iron ion binding"/>
    <property type="evidence" value="ECO:0007669"/>
    <property type="project" value="InterPro"/>
</dbReference>
<evidence type="ECO:0000256" key="4">
    <source>
        <dbReference type="ARBA" id="ARBA00010617"/>
    </source>
</evidence>
<dbReference type="InterPro" id="IPR017972">
    <property type="entry name" value="Cyt_P450_CS"/>
</dbReference>
<evidence type="ECO:0000256" key="13">
    <source>
        <dbReference type="PIRSR" id="PIRSR602401-1"/>
    </source>
</evidence>
<evidence type="ECO:0000256" key="14">
    <source>
        <dbReference type="RuleBase" id="RU000461"/>
    </source>
</evidence>
<organism evidence="16">
    <name type="scientific">Anoplophora glabripennis</name>
    <name type="common">Asian longhorn beetle</name>
    <name type="synonym">Anoplophora nobilis</name>
    <dbReference type="NCBI Taxonomy" id="217634"/>
    <lineage>
        <taxon>Eukaryota</taxon>
        <taxon>Metazoa</taxon>
        <taxon>Ecdysozoa</taxon>
        <taxon>Arthropoda</taxon>
        <taxon>Hexapoda</taxon>
        <taxon>Insecta</taxon>
        <taxon>Pterygota</taxon>
        <taxon>Neoptera</taxon>
        <taxon>Endopterygota</taxon>
        <taxon>Coleoptera</taxon>
        <taxon>Polyphaga</taxon>
        <taxon>Cucujiformia</taxon>
        <taxon>Chrysomeloidea</taxon>
        <taxon>Cerambycidae</taxon>
        <taxon>Lamiinae</taxon>
        <taxon>Lamiini</taxon>
        <taxon>Anoplophora</taxon>
    </lineage>
</organism>
<evidence type="ECO:0000256" key="9">
    <source>
        <dbReference type="ARBA" id="ARBA00023002"/>
    </source>
</evidence>
<dbReference type="InterPro" id="IPR050476">
    <property type="entry name" value="Insect_CytP450_Detox"/>
</dbReference>
<dbReference type="SUPFAM" id="SSF48264">
    <property type="entry name" value="Cytochrome P450"/>
    <property type="match status" value="1"/>
</dbReference>
<proteinExistence type="evidence at transcript level"/>